<accession>B1YDU8</accession>
<dbReference type="GeneID" id="6165009"/>
<name>B1YDU8_PYRNV</name>
<dbReference type="Gene3D" id="1.10.10.10">
    <property type="entry name" value="Winged helix-like DNA-binding domain superfamily/Winged helix DNA-binding domain"/>
    <property type="match status" value="1"/>
</dbReference>
<keyword evidence="1" id="KW-0472">Membrane</keyword>
<dbReference type="RefSeq" id="WP_012350381.1">
    <property type="nucleotide sequence ID" value="NC_010525.1"/>
</dbReference>
<dbReference type="InterPro" id="IPR011991">
    <property type="entry name" value="ArsR-like_HTH"/>
</dbReference>
<feature type="transmembrane region" description="Helical" evidence="1">
    <location>
        <begin position="30"/>
        <end position="50"/>
    </location>
</feature>
<dbReference type="Proteomes" id="UP000001694">
    <property type="component" value="Chromosome"/>
</dbReference>
<dbReference type="InterPro" id="IPR036388">
    <property type="entry name" value="WH-like_DNA-bd_sf"/>
</dbReference>
<gene>
    <name evidence="3" type="ordered locus">Tneu_1030</name>
</gene>
<dbReference type="AlphaFoldDB" id="B1YDU8"/>
<dbReference type="HOGENOM" id="CLU_2140300_0_0_2"/>
<dbReference type="InterPro" id="IPR036390">
    <property type="entry name" value="WH_DNA-bd_sf"/>
</dbReference>
<dbReference type="SUPFAM" id="SSF46785">
    <property type="entry name" value="Winged helix' DNA-binding domain"/>
    <property type="match status" value="1"/>
</dbReference>
<dbReference type="KEGG" id="tne:Tneu_1030"/>
<keyword evidence="4" id="KW-1185">Reference proteome</keyword>
<evidence type="ECO:0000313" key="3">
    <source>
        <dbReference type="EMBL" id="ACB39961.1"/>
    </source>
</evidence>
<keyword evidence="1" id="KW-1133">Transmembrane helix</keyword>
<dbReference type="STRING" id="444157.Tneu_1030"/>
<dbReference type="eggNOG" id="arCOG05425">
    <property type="taxonomic scope" value="Archaea"/>
</dbReference>
<dbReference type="Pfam" id="PF01047">
    <property type="entry name" value="MarR"/>
    <property type="match status" value="1"/>
</dbReference>
<dbReference type="GO" id="GO:0003700">
    <property type="term" value="F:DNA-binding transcription factor activity"/>
    <property type="evidence" value="ECO:0007669"/>
    <property type="project" value="InterPro"/>
</dbReference>
<evidence type="ECO:0000259" key="2">
    <source>
        <dbReference type="PROSITE" id="PS50987"/>
    </source>
</evidence>
<dbReference type="InterPro" id="IPR000835">
    <property type="entry name" value="HTH_MarR-typ"/>
</dbReference>
<dbReference type="PROSITE" id="PS50987">
    <property type="entry name" value="HTH_ARSR_2"/>
    <property type="match status" value="1"/>
</dbReference>
<evidence type="ECO:0000256" key="1">
    <source>
        <dbReference type="SAM" id="Phobius"/>
    </source>
</evidence>
<sequence length="110" mass="12115">MRYLLAAIAVAAFAASLSIAFPRLAPLVLRISAIALLAIAALWLIEYIAARPPPLAQRILKTLRARGPLTAGELARELNADPTEVAEALQYLLEKGLVRRYRVGEEEYFE</sequence>
<feature type="domain" description="HTH arsR-type" evidence="2">
    <location>
        <begin position="36"/>
        <end position="110"/>
    </location>
</feature>
<dbReference type="CDD" id="cd00090">
    <property type="entry name" value="HTH_ARSR"/>
    <property type="match status" value="1"/>
</dbReference>
<keyword evidence="1" id="KW-0812">Transmembrane</keyword>
<organism evidence="3 4">
    <name type="scientific">Pyrobaculum neutrophilum (strain DSM 2338 / JCM 9278 / NBRC 100436 / V24Sta)</name>
    <name type="common">Thermoproteus neutrophilus</name>
    <dbReference type="NCBI Taxonomy" id="444157"/>
    <lineage>
        <taxon>Archaea</taxon>
        <taxon>Thermoproteota</taxon>
        <taxon>Thermoprotei</taxon>
        <taxon>Thermoproteales</taxon>
        <taxon>Thermoproteaceae</taxon>
        <taxon>Pyrobaculum</taxon>
    </lineage>
</organism>
<dbReference type="InterPro" id="IPR001845">
    <property type="entry name" value="HTH_ArsR_DNA-bd_dom"/>
</dbReference>
<evidence type="ECO:0000313" key="4">
    <source>
        <dbReference type="Proteomes" id="UP000001694"/>
    </source>
</evidence>
<dbReference type="EMBL" id="CP001014">
    <property type="protein sequence ID" value="ACB39961.1"/>
    <property type="molecule type" value="Genomic_DNA"/>
</dbReference>
<protein>
    <recommendedName>
        <fullName evidence="2">HTH arsR-type domain-containing protein</fullName>
    </recommendedName>
</protein>
<reference evidence="3" key="1">
    <citation type="submission" date="2008-03" db="EMBL/GenBank/DDBJ databases">
        <title>Complete sequence of Thermoproteus neutrophilus V24Sta.</title>
        <authorList>
            <consortium name="US DOE Joint Genome Institute"/>
            <person name="Copeland A."/>
            <person name="Lucas S."/>
            <person name="Lapidus A."/>
            <person name="Glavina del Rio T."/>
            <person name="Dalin E."/>
            <person name="Tice H."/>
            <person name="Bruce D."/>
            <person name="Goodwin L."/>
            <person name="Pitluck S."/>
            <person name="Sims D."/>
            <person name="Brettin T."/>
            <person name="Detter J.C."/>
            <person name="Han C."/>
            <person name="Kuske C.R."/>
            <person name="Schmutz J."/>
            <person name="Larimer F."/>
            <person name="Land M."/>
            <person name="Hauser L."/>
            <person name="Kyrpides N."/>
            <person name="Mikhailova N."/>
            <person name="Biddle J.F."/>
            <person name="Zhang Z."/>
            <person name="Fitz-Gibbon S.T."/>
            <person name="Lowe T.M."/>
            <person name="Saltikov C."/>
            <person name="House C.H."/>
            <person name="Richardson P."/>
        </authorList>
    </citation>
    <scope>NUCLEOTIDE SEQUENCE [LARGE SCALE GENOMIC DNA]</scope>
    <source>
        <strain evidence="3">V24Sta</strain>
    </source>
</reference>
<dbReference type="OrthoDB" id="29075at2157"/>
<proteinExistence type="predicted"/>